<dbReference type="EMBL" id="QFZK01000019">
    <property type="protein sequence ID" value="RFO95279.1"/>
    <property type="molecule type" value="Genomic_DNA"/>
</dbReference>
<gene>
    <name evidence="1" type="ORF">DIC66_19395</name>
</gene>
<keyword evidence="2" id="KW-1185">Reference proteome</keyword>
<dbReference type="Proteomes" id="UP000260665">
    <property type="component" value="Unassembled WGS sequence"/>
</dbReference>
<evidence type="ECO:0000313" key="2">
    <source>
        <dbReference type="Proteomes" id="UP000260665"/>
    </source>
</evidence>
<name>A0A3E1R7D9_9BURK</name>
<comment type="caution">
    <text evidence="1">The sequence shown here is derived from an EMBL/GenBank/DDBJ whole genome shotgun (WGS) entry which is preliminary data.</text>
</comment>
<sequence length="251" mass="29027">MKGRGYLEGDLVESKWSQANACVKSITRIFEKTYKLKKDSVKLKQRYTEMEGKKILATVSINVPSTTNIDCDDARQIIREYANLTTPNRDLFESVGQKAVILTDEVMVQIKKHALKFLKSHGGSEIRQAMQINVSGEDVALIKGTWDEHPDMKDRADQTKEIIARYNGREFDEGLLKVKEGQKNPKKHEIYYDILKFSQDLKDLKENERAQLKLECRIVHMGKKTRLVLNKMTRLADDEEFVLTQDEEDEM</sequence>
<dbReference type="AlphaFoldDB" id="A0A3E1R7D9"/>
<accession>A0A3E1R7D9</accession>
<reference evidence="1 2" key="1">
    <citation type="submission" date="2018-05" db="EMBL/GenBank/DDBJ databases">
        <title>Rhodoferax soyangensis sp.nov., isolated from an oligotrophic freshwater lake.</title>
        <authorList>
            <person name="Park M."/>
        </authorList>
    </citation>
    <scope>NUCLEOTIDE SEQUENCE [LARGE SCALE GENOMIC DNA]</scope>
    <source>
        <strain evidence="1 2">IMCC26218</strain>
    </source>
</reference>
<proteinExistence type="predicted"/>
<organism evidence="1 2">
    <name type="scientific">Rhodoferax lacus</name>
    <dbReference type="NCBI Taxonomy" id="2184758"/>
    <lineage>
        <taxon>Bacteria</taxon>
        <taxon>Pseudomonadati</taxon>
        <taxon>Pseudomonadota</taxon>
        <taxon>Betaproteobacteria</taxon>
        <taxon>Burkholderiales</taxon>
        <taxon>Comamonadaceae</taxon>
        <taxon>Rhodoferax</taxon>
    </lineage>
</organism>
<evidence type="ECO:0000313" key="1">
    <source>
        <dbReference type="EMBL" id="RFO95279.1"/>
    </source>
</evidence>
<protein>
    <submittedName>
        <fullName evidence="1">Uncharacterized protein</fullName>
    </submittedName>
</protein>